<organism evidence="2 3">
    <name type="scientific">Coprinellus micaceus</name>
    <name type="common">Glistening ink-cap mushroom</name>
    <name type="synonym">Coprinus micaceus</name>
    <dbReference type="NCBI Taxonomy" id="71717"/>
    <lineage>
        <taxon>Eukaryota</taxon>
        <taxon>Fungi</taxon>
        <taxon>Dikarya</taxon>
        <taxon>Basidiomycota</taxon>
        <taxon>Agaricomycotina</taxon>
        <taxon>Agaricomycetes</taxon>
        <taxon>Agaricomycetidae</taxon>
        <taxon>Agaricales</taxon>
        <taxon>Agaricineae</taxon>
        <taxon>Psathyrellaceae</taxon>
        <taxon>Coprinellus</taxon>
    </lineage>
</organism>
<reference evidence="2 3" key="1">
    <citation type="journal article" date="2019" name="Nat. Ecol. Evol.">
        <title>Megaphylogeny resolves global patterns of mushroom evolution.</title>
        <authorList>
            <person name="Varga T."/>
            <person name="Krizsan K."/>
            <person name="Foldi C."/>
            <person name="Dima B."/>
            <person name="Sanchez-Garcia M."/>
            <person name="Sanchez-Ramirez S."/>
            <person name="Szollosi G.J."/>
            <person name="Szarkandi J.G."/>
            <person name="Papp V."/>
            <person name="Albert L."/>
            <person name="Andreopoulos W."/>
            <person name="Angelini C."/>
            <person name="Antonin V."/>
            <person name="Barry K.W."/>
            <person name="Bougher N.L."/>
            <person name="Buchanan P."/>
            <person name="Buyck B."/>
            <person name="Bense V."/>
            <person name="Catcheside P."/>
            <person name="Chovatia M."/>
            <person name="Cooper J."/>
            <person name="Damon W."/>
            <person name="Desjardin D."/>
            <person name="Finy P."/>
            <person name="Geml J."/>
            <person name="Haridas S."/>
            <person name="Hughes K."/>
            <person name="Justo A."/>
            <person name="Karasinski D."/>
            <person name="Kautmanova I."/>
            <person name="Kiss B."/>
            <person name="Kocsube S."/>
            <person name="Kotiranta H."/>
            <person name="LaButti K.M."/>
            <person name="Lechner B.E."/>
            <person name="Liimatainen K."/>
            <person name="Lipzen A."/>
            <person name="Lukacs Z."/>
            <person name="Mihaltcheva S."/>
            <person name="Morgado L.N."/>
            <person name="Niskanen T."/>
            <person name="Noordeloos M.E."/>
            <person name="Ohm R.A."/>
            <person name="Ortiz-Santana B."/>
            <person name="Ovrebo C."/>
            <person name="Racz N."/>
            <person name="Riley R."/>
            <person name="Savchenko A."/>
            <person name="Shiryaev A."/>
            <person name="Soop K."/>
            <person name="Spirin V."/>
            <person name="Szebenyi C."/>
            <person name="Tomsovsky M."/>
            <person name="Tulloss R.E."/>
            <person name="Uehling J."/>
            <person name="Grigoriev I.V."/>
            <person name="Vagvolgyi C."/>
            <person name="Papp T."/>
            <person name="Martin F.M."/>
            <person name="Miettinen O."/>
            <person name="Hibbett D.S."/>
            <person name="Nagy L.G."/>
        </authorList>
    </citation>
    <scope>NUCLEOTIDE SEQUENCE [LARGE SCALE GENOMIC DNA]</scope>
    <source>
        <strain evidence="2 3">FP101781</strain>
    </source>
</reference>
<keyword evidence="1" id="KW-0472">Membrane</keyword>
<feature type="transmembrane region" description="Helical" evidence="1">
    <location>
        <begin position="101"/>
        <end position="128"/>
    </location>
</feature>
<protein>
    <submittedName>
        <fullName evidence="2">Uncharacterized protein</fullName>
    </submittedName>
</protein>
<keyword evidence="1" id="KW-0812">Transmembrane</keyword>
<dbReference type="EMBL" id="QPFP01000108">
    <property type="protein sequence ID" value="TEB21532.1"/>
    <property type="molecule type" value="Genomic_DNA"/>
</dbReference>
<proteinExistence type="predicted"/>
<sequence length="170" mass="19273">MNSIVIMGFGTTKAVLAFRDNPSADAFDVALGLIWALIAYWCGIIEAECPGVAPWLFEVDMKEPLVDVGKALLEENVFMILLFVAVGIATHARVVDVVFLVLIYILIFVGVVGGALPTILWFLFVYVYTNAGRWWRRLFPSSATASSDGWWNILYHVRAMEDRTRRRWIW</sequence>
<accession>A0A4Y7SIE1</accession>
<comment type="caution">
    <text evidence="2">The sequence shown here is derived from an EMBL/GenBank/DDBJ whole genome shotgun (WGS) entry which is preliminary data.</text>
</comment>
<evidence type="ECO:0000313" key="2">
    <source>
        <dbReference type="EMBL" id="TEB21532.1"/>
    </source>
</evidence>
<dbReference type="OrthoDB" id="3058001at2759"/>
<dbReference type="Proteomes" id="UP000298030">
    <property type="component" value="Unassembled WGS sequence"/>
</dbReference>
<keyword evidence="3" id="KW-1185">Reference proteome</keyword>
<keyword evidence="1" id="KW-1133">Transmembrane helix</keyword>
<feature type="transmembrane region" description="Helical" evidence="1">
    <location>
        <begin position="77"/>
        <end position="95"/>
    </location>
</feature>
<dbReference type="AlphaFoldDB" id="A0A4Y7SIE1"/>
<evidence type="ECO:0000256" key="1">
    <source>
        <dbReference type="SAM" id="Phobius"/>
    </source>
</evidence>
<name>A0A4Y7SIE1_COPMI</name>
<gene>
    <name evidence="2" type="ORF">FA13DRAFT_99269</name>
</gene>
<evidence type="ECO:0000313" key="3">
    <source>
        <dbReference type="Proteomes" id="UP000298030"/>
    </source>
</evidence>